<protein>
    <submittedName>
        <fullName evidence="1">Uncharacterized protein</fullName>
    </submittedName>
</protein>
<keyword evidence="2" id="KW-1185">Reference proteome</keyword>
<reference evidence="1" key="2">
    <citation type="submission" date="2020-09" db="EMBL/GenBank/DDBJ databases">
        <authorList>
            <person name="Sun Q."/>
            <person name="Ohkuma M."/>
        </authorList>
    </citation>
    <scope>NUCLEOTIDE SEQUENCE</scope>
    <source>
        <strain evidence="1">JCM 4646</strain>
    </source>
</reference>
<reference evidence="1" key="1">
    <citation type="journal article" date="2014" name="Int. J. Syst. Evol. Microbiol.">
        <title>Complete genome sequence of Corynebacterium casei LMG S-19264T (=DSM 44701T), isolated from a smear-ripened cheese.</title>
        <authorList>
            <consortium name="US DOE Joint Genome Institute (JGI-PGF)"/>
            <person name="Walter F."/>
            <person name="Albersmeier A."/>
            <person name="Kalinowski J."/>
            <person name="Ruckert C."/>
        </authorList>
    </citation>
    <scope>NUCLEOTIDE SEQUENCE</scope>
    <source>
        <strain evidence="1">JCM 4646</strain>
    </source>
</reference>
<dbReference type="RefSeq" id="WP_190213043.1">
    <property type="nucleotide sequence ID" value="NZ_BNBO01000030.1"/>
</dbReference>
<name>A0A919KXH3_9ACTN</name>
<dbReference type="Proteomes" id="UP000617734">
    <property type="component" value="Unassembled WGS sequence"/>
</dbReference>
<dbReference type="GeneID" id="95355268"/>
<gene>
    <name evidence="1" type="ORF">GCM10018781_48980</name>
</gene>
<sequence>MRAHTKAFDLAVRLAVAAGTRARVRCRREGGFLVEAAVPGDLGDEAHGAVLAVLAGADRYGHRYTDAAQAVWAELDEEDEEWEQPG</sequence>
<evidence type="ECO:0000313" key="1">
    <source>
        <dbReference type="EMBL" id="GHH76870.1"/>
    </source>
</evidence>
<proteinExistence type="predicted"/>
<organism evidence="1 2">
    <name type="scientific">Kitasatospora indigofera</name>
    <dbReference type="NCBI Taxonomy" id="67307"/>
    <lineage>
        <taxon>Bacteria</taxon>
        <taxon>Bacillati</taxon>
        <taxon>Actinomycetota</taxon>
        <taxon>Actinomycetes</taxon>
        <taxon>Kitasatosporales</taxon>
        <taxon>Streptomycetaceae</taxon>
        <taxon>Kitasatospora</taxon>
    </lineage>
</organism>
<dbReference type="AlphaFoldDB" id="A0A919KXH3"/>
<evidence type="ECO:0000313" key="2">
    <source>
        <dbReference type="Proteomes" id="UP000617734"/>
    </source>
</evidence>
<accession>A0A919KXH3</accession>
<dbReference type="EMBL" id="BNBO01000030">
    <property type="protein sequence ID" value="GHH76870.1"/>
    <property type="molecule type" value="Genomic_DNA"/>
</dbReference>
<comment type="caution">
    <text evidence="1">The sequence shown here is derived from an EMBL/GenBank/DDBJ whole genome shotgun (WGS) entry which is preliminary data.</text>
</comment>